<dbReference type="RefSeq" id="WP_270023437.1">
    <property type="nucleotide sequence ID" value="NZ_JAPDDP010000003.1"/>
</dbReference>
<dbReference type="InterPro" id="IPR011434">
    <property type="entry name" value="Ltp-like_HTH"/>
</dbReference>
<feature type="compositionally biased region" description="Low complexity" evidence="1">
    <location>
        <begin position="31"/>
        <end position="54"/>
    </location>
</feature>
<comment type="caution">
    <text evidence="4">The sequence shown here is derived from an EMBL/GenBank/DDBJ whole genome shotgun (WGS) entry which is preliminary data.</text>
</comment>
<feature type="domain" description="Putative host cell surface-exposed lipoprotein Ltp-like HTH region" evidence="3">
    <location>
        <begin position="160"/>
        <end position="205"/>
    </location>
</feature>
<feature type="region of interest" description="Disordered" evidence="1">
    <location>
        <begin position="31"/>
        <end position="76"/>
    </location>
</feature>
<dbReference type="GO" id="GO:0005975">
    <property type="term" value="P:carbohydrate metabolic process"/>
    <property type="evidence" value="ECO:0007669"/>
    <property type="project" value="UniProtKB-ARBA"/>
</dbReference>
<feature type="signal peptide" evidence="2">
    <location>
        <begin position="1"/>
        <end position="22"/>
    </location>
</feature>
<dbReference type="Pfam" id="PF07553">
    <property type="entry name" value="Lipoprotein_Ltp"/>
    <property type="match status" value="2"/>
</dbReference>
<evidence type="ECO:0000313" key="5">
    <source>
        <dbReference type="Proteomes" id="UP001147653"/>
    </source>
</evidence>
<dbReference type="AlphaFoldDB" id="A0A9X3N3U4"/>
<evidence type="ECO:0000313" key="4">
    <source>
        <dbReference type="EMBL" id="MDA0179173.1"/>
    </source>
</evidence>
<dbReference type="EMBL" id="JAPDDP010000003">
    <property type="protein sequence ID" value="MDA0179173.1"/>
    <property type="molecule type" value="Genomic_DNA"/>
</dbReference>
<keyword evidence="2" id="KW-0732">Signal</keyword>
<dbReference type="Gene3D" id="1.10.10.10">
    <property type="entry name" value="Winged helix-like DNA-binding domain superfamily/Winged helix DNA-binding domain"/>
    <property type="match status" value="2"/>
</dbReference>
<keyword evidence="5" id="KW-1185">Reference proteome</keyword>
<name>A0A9X3N3U4_9ACTN</name>
<keyword evidence="4" id="KW-0449">Lipoprotein</keyword>
<gene>
    <name evidence="4" type="ORF">OJ997_02605</name>
</gene>
<dbReference type="InterPro" id="IPR013783">
    <property type="entry name" value="Ig-like_fold"/>
</dbReference>
<dbReference type="Proteomes" id="UP001147653">
    <property type="component" value="Unassembled WGS sequence"/>
</dbReference>
<evidence type="ECO:0000259" key="3">
    <source>
        <dbReference type="Pfam" id="PF07553"/>
    </source>
</evidence>
<accession>A0A9X3N3U4</accession>
<feature type="compositionally biased region" description="Polar residues" evidence="1">
    <location>
        <begin position="66"/>
        <end position="76"/>
    </location>
</feature>
<protein>
    <submittedName>
        <fullName evidence="4">Ltp family lipoprotein</fullName>
    </submittedName>
</protein>
<feature type="domain" description="Putative host cell surface-exposed lipoprotein Ltp-like HTH region" evidence="3">
    <location>
        <begin position="208"/>
        <end position="254"/>
    </location>
</feature>
<reference evidence="4" key="1">
    <citation type="submission" date="2022-10" db="EMBL/GenBank/DDBJ databases">
        <title>The WGS of Solirubrobacter phytolaccae KCTC 29190.</title>
        <authorList>
            <person name="Jiang Z."/>
        </authorList>
    </citation>
    <scope>NUCLEOTIDE SEQUENCE</scope>
    <source>
        <strain evidence="4">KCTC 29190</strain>
    </source>
</reference>
<dbReference type="Gene3D" id="2.60.40.10">
    <property type="entry name" value="Immunoglobulins"/>
    <property type="match status" value="1"/>
</dbReference>
<feature type="chain" id="PRO_5040874161" evidence="2">
    <location>
        <begin position="23"/>
        <end position="256"/>
    </location>
</feature>
<dbReference type="InterPro" id="IPR036388">
    <property type="entry name" value="WH-like_DNA-bd_sf"/>
</dbReference>
<organism evidence="4 5">
    <name type="scientific">Solirubrobacter phytolaccae</name>
    <dbReference type="NCBI Taxonomy" id="1404360"/>
    <lineage>
        <taxon>Bacteria</taxon>
        <taxon>Bacillati</taxon>
        <taxon>Actinomycetota</taxon>
        <taxon>Thermoleophilia</taxon>
        <taxon>Solirubrobacterales</taxon>
        <taxon>Solirubrobacteraceae</taxon>
        <taxon>Solirubrobacter</taxon>
    </lineage>
</organism>
<sequence length="256" mass="27647">MSWVKWGLAALICLAVIGAVFGEDETPDETGAAAVAAATSTSAPEPVATETATPAPTPTPKPEVSITVTGPSTARSDNVTLRGTVDPANARIRIKGRSVKVRRGKWTVPVTLTKRGKNTFRVVATRKGFVKATETAVVTRKLSAAEKAAIRREKVQRRANRRALESAESYLETSGFSKQGLYEQLSSEYGSGFTQAEAQYAVDHVDVDWNKEAVEAAESYLDTMPMSRQALIDQLTSEYGSGFTYEQAVHAVDKVY</sequence>
<evidence type="ECO:0000256" key="1">
    <source>
        <dbReference type="SAM" id="MobiDB-lite"/>
    </source>
</evidence>
<evidence type="ECO:0000256" key="2">
    <source>
        <dbReference type="SAM" id="SignalP"/>
    </source>
</evidence>
<proteinExistence type="predicted"/>